<comment type="caution">
    <text evidence="2">The sequence shown here is derived from an EMBL/GenBank/DDBJ whole genome shotgun (WGS) entry which is preliminary data.</text>
</comment>
<dbReference type="Proteomes" id="UP000447434">
    <property type="component" value="Chromosome 9"/>
</dbReference>
<feature type="compositionally biased region" description="Low complexity" evidence="1">
    <location>
        <begin position="90"/>
        <end position="101"/>
    </location>
</feature>
<dbReference type="AlphaFoldDB" id="A0A6A5LSJ4"/>
<evidence type="ECO:0000313" key="3">
    <source>
        <dbReference type="Proteomes" id="UP000447434"/>
    </source>
</evidence>
<feature type="region of interest" description="Disordered" evidence="1">
    <location>
        <begin position="86"/>
        <end position="120"/>
    </location>
</feature>
<dbReference type="EMBL" id="WOCE01000009">
    <property type="protein sequence ID" value="KAE9607008.1"/>
    <property type="molecule type" value="Genomic_DNA"/>
</dbReference>
<proteinExistence type="predicted"/>
<accession>A0A6A5LSJ4</accession>
<dbReference type="PANTHER" id="PTHR35998">
    <property type="entry name" value="OS02G0127900 PROTEIN"/>
    <property type="match status" value="1"/>
</dbReference>
<sequence length="211" mass="24178">MVLWEITLATAYFLGLKRTYRLAIKIQRKIVRPKYPKIRQFLHRRTRAIFDIAISVHRNIQERDVEVGRNVGNFVLQWLDRIKPSAQIRGPPSGSPNGSSGEKLRKNATATTNNSKPPGYSGFFKKDFDRHLFTIGRVAENRGATAGRNTASWPKPFPTISRIVNQPNSAWTTIHGRHLSRYAPEAFGSNYRGNWSEGVIRKDIMQFMLRN</sequence>
<protein>
    <submittedName>
        <fullName evidence="2">Uncharacterized protein</fullName>
    </submittedName>
</protein>
<organism evidence="2 3">
    <name type="scientific">Lupinus albus</name>
    <name type="common">White lupine</name>
    <name type="synonym">Lupinus termis</name>
    <dbReference type="NCBI Taxonomy" id="3870"/>
    <lineage>
        <taxon>Eukaryota</taxon>
        <taxon>Viridiplantae</taxon>
        <taxon>Streptophyta</taxon>
        <taxon>Embryophyta</taxon>
        <taxon>Tracheophyta</taxon>
        <taxon>Spermatophyta</taxon>
        <taxon>Magnoliopsida</taxon>
        <taxon>eudicotyledons</taxon>
        <taxon>Gunneridae</taxon>
        <taxon>Pentapetalae</taxon>
        <taxon>rosids</taxon>
        <taxon>fabids</taxon>
        <taxon>Fabales</taxon>
        <taxon>Fabaceae</taxon>
        <taxon>Papilionoideae</taxon>
        <taxon>50 kb inversion clade</taxon>
        <taxon>genistoids sensu lato</taxon>
        <taxon>core genistoids</taxon>
        <taxon>Genisteae</taxon>
        <taxon>Lupinus</taxon>
    </lineage>
</organism>
<keyword evidence="3" id="KW-1185">Reference proteome</keyword>
<dbReference type="OrthoDB" id="2018352at2759"/>
<gene>
    <name evidence="2" type="ORF">Lalb_Chr09g0325541</name>
</gene>
<evidence type="ECO:0000256" key="1">
    <source>
        <dbReference type="SAM" id="MobiDB-lite"/>
    </source>
</evidence>
<reference evidence="3" key="1">
    <citation type="journal article" date="2020" name="Nat. Commun.">
        <title>Genome sequence of the cluster root forming white lupin.</title>
        <authorList>
            <person name="Hufnagel B."/>
            <person name="Marques A."/>
            <person name="Soriano A."/>
            <person name="Marques L."/>
            <person name="Divol F."/>
            <person name="Doumas P."/>
            <person name="Sallet E."/>
            <person name="Mancinotti D."/>
            <person name="Carrere S."/>
            <person name="Marande W."/>
            <person name="Arribat S."/>
            <person name="Keller J."/>
            <person name="Huneau C."/>
            <person name="Blein T."/>
            <person name="Aime D."/>
            <person name="Laguerre M."/>
            <person name="Taylor J."/>
            <person name="Schubert V."/>
            <person name="Nelson M."/>
            <person name="Geu-Flores F."/>
            <person name="Crespi M."/>
            <person name="Gallardo-Guerrero K."/>
            <person name="Delaux P.-M."/>
            <person name="Salse J."/>
            <person name="Berges H."/>
            <person name="Guyot R."/>
            <person name="Gouzy J."/>
            <person name="Peret B."/>
        </authorList>
    </citation>
    <scope>NUCLEOTIDE SEQUENCE [LARGE SCALE GENOMIC DNA]</scope>
    <source>
        <strain evidence="3">cv. Amiga</strain>
    </source>
</reference>
<name>A0A6A5LSJ4_LUPAL</name>
<evidence type="ECO:0000313" key="2">
    <source>
        <dbReference type="EMBL" id="KAE9607008.1"/>
    </source>
</evidence>
<dbReference type="PANTHER" id="PTHR35998:SF1">
    <property type="entry name" value="OS02G0127900 PROTEIN"/>
    <property type="match status" value="1"/>
</dbReference>